<dbReference type="STRING" id="1685378.AVO44_04710"/>
<evidence type="ECO:0000313" key="2">
    <source>
        <dbReference type="Proteomes" id="UP000053690"/>
    </source>
</evidence>
<protein>
    <submittedName>
        <fullName evidence="1">Uncharacterized protein</fullName>
    </submittedName>
</protein>
<sequence>MGRNLGQTKLRKRRRRENPMREFDRLPPILRSWVSQAALPWRPRSVLRAYNTALAKTGDQSCALEELRRLEAVQLAKDTQIETAV</sequence>
<organism evidence="1 2">
    <name type="scientific">Ruegeria profundi</name>
    <dbReference type="NCBI Taxonomy" id="1685378"/>
    <lineage>
        <taxon>Bacteria</taxon>
        <taxon>Pseudomonadati</taxon>
        <taxon>Pseudomonadota</taxon>
        <taxon>Alphaproteobacteria</taxon>
        <taxon>Rhodobacterales</taxon>
        <taxon>Roseobacteraceae</taxon>
        <taxon>Ruegeria</taxon>
    </lineage>
</organism>
<name>A0A0X3U1Q1_9RHOB</name>
<evidence type="ECO:0000313" key="1">
    <source>
        <dbReference type="EMBL" id="KUJ81171.1"/>
    </source>
</evidence>
<accession>A0A0X3U1Q1</accession>
<gene>
    <name evidence="1" type="ORF">AVO44_04710</name>
</gene>
<dbReference type="OrthoDB" id="7658988at2"/>
<reference evidence="2" key="1">
    <citation type="submission" date="2015-12" db="EMBL/GenBank/DDBJ databases">
        <authorList>
            <person name="Zhang G."/>
            <person name="Stingl U."/>
        </authorList>
    </citation>
    <scope>NUCLEOTIDE SEQUENCE [LARGE SCALE GENOMIC DNA]</scope>
    <source>
        <strain evidence="2">ZGT108</strain>
    </source>
</reference>
<comment type="caution">
    <text evidence="1">The sequence shown here is derived from an EMBL/GenBank/DDBJ whole genome shotgun (WGS) entry which is preliminary data.</text>
</comment>
<keyword evidence="2" id="KW-1185">Reference proteome</keyword>
<dbReference type="InterPro" id="IPR045386">
    <property type="entry name" value="DUF6525"/>
</dbReference>
<dbReference type="Pfam" id="PF20135">
    <property type="entry name" value="DUF6525"/>
    <property type="match status" value="1"/>
</dbReference>
<proteinExistence type="predicted"/>
<dbReference type="EMBL" id="LQBP01000002">
    <property type="protein sequence ID" value="KUJ81171.1"/>
    <property type="molecule type" value="Genomic_DNA"/>
</dbReference>
<dbReference type="Proteomes" id="UP000053690">
    <property type="component" value="Unassembled WGS sequence"/>
</dbReference>
<dbReference type="AlphaFoldDB" id="A0A0X3U1Q1"/>
<dbReference type="RefSeq" id="WP_068333316.1">
    <property type="nucleotide sequence ID" value="NZ_LQBP01000002.1"/>
</dbReference>